<dbReference type="OrthoDB" id="536015at2759"/>
<feature type="coiled-coil region" evidence="1">
    <location>
        <begin position="546"/>
        <end position="573"/>
    </location>
</feature>
<accession>A0A835YAJ8</accession>
<keyword evidence="3" id="KW-0732">Signal</keyword>
<feature type="region of interest" description="Disordered" evidence="2">
    <location>
        <begin position="598"/>
        <end position="664"/>
    </location>
</feature>
<feature type="region of interest" description="Disordered" evidence="2">
    <location>
        <begin position="518"/>
        <end position="538"/>
    </location>
</feature>
<dbReference type="CDD" id="cd22265">
    <property type="entry name" value="UDM1_RNF168"/>
    <property type="match status" value="1"/>
</dbReference>
<protein>
    <recommendedName>
        <fullName evidence="6">PI3K/PI4K catalytic domain-containing protein</fullName>
    </recommendedName>
</protein>
<feature type="chain" id="PRO_5032364484" description="PI3K/PI4K catalytic domain-containing protein" evidence="3">
    <location>
        <begin position="22"/>
        <end position="664"/>
    </location>
</feature>
<dbReference type="Proteomes" id="UP000612055">
    <property type="component" value="Unassembled WGS sequence"/>
</dbReference>
<evidence type="ECO:0000256" key="3">
    <source>
        <dbReference type="SAM" id="SignalP"/>
    </source>
</evidence>
<evidence type="ECO:0000313" key="4">
    <source>
        <dbReference type="EMBL" id="KAG2497271.1"/>
    </source>
</evidence>
<name>A0A835YAJ8_9CHLO</name>
<keyword evidence="5" id="KW-1185">Reference proteome</keyword>
<feature type="compositionally biased region" description="Gly residues" evidence="2">
    <location>
        <begin position="604"/>
        <end position="641"/>
    </location>
</feature>
<dbReference type="AlphaFoldDB" id="A0A835YAJ8"/>
<feature type="signal peptide" evidence="3">
    <location>
        <begin position="1"/>
        <end position="21"/>
    </location>
</feature>
<evidence type="ECO:0008006" key="6">
    <source>
        <dbReference type="Google" id="ProtNLM"/>
    </source>
</evidence>
<organism evidence="4 5">
    <name type="scientific">Edaphochlamys debaryana</name>
    <dbReference type="NCBI Taxonomy" id="47281"/>
    <lineage>
        <taxon>Eukaryota</taxon>
        <taxon>Viridiplantae</taxon>
        <taxon>Chlorophyta</taxon>
        <taxon>core chlorophytes</taxon>
        <taxon>Chlorophyceae</taxon>
        <taxon>CS clade</taxon>
        <taxon>Chlamydomonadales</taxon>
        <taxon>Chlamydomonadales incertae sedis</taxon>
        <taxon>Edaphochlamys</taxon>
    </lineage>
</organism>
<reference evidence="4" key="1">
    <citation type="journal article" date="2020" name="bioRxiv">
        <title>Comparative genomics of Chlamydomonas.</title>
        <authorList>
            <person name="Craig R.J."/>
            <person name="Hasan A.R."/>
            <person name="Ness R.W."/>
            <person name="Keightley P.D."/>
        </authorList>
    </citation>
    <scope>NUCLEOTIDE SEQUENCE</scope>
    <source>
        <strain evidence="4">CCAP 11/70</strain>
    </source>
</reference>
<evidence type="ECO:0000256" key="2">
    <source>
        <dbReference type="SAM" id="MobiDB-lite"/>
    </source>
</evidence>
<keyword evidence="1" id="KW-0175">Coiled coil</keyword>
<comment type="caution">
    <text evidence="4">The sequence shown here is derived from an EMBL/GenBank/DDBJ whole genome shotgun (WGS) entry which is preliminary data.</text>
</comment>
<evidence type="ECO:0000313" key="5">
    <source>
        <dbReference type="Proteomes" id="UP000612055"/>
    </source>
</evidence>
<evidence type="ECO:0000256" key="1">
    <source>
        <dbReference type="SAM" id="Coils"/>
    </source>
</evidence>
<sequence length="664" mass="72237">MGRASLLALMLMALAIDRAAAATMRHVNQCRLCHKCHLSEDPPPGFEADPDAAKASVSARADSGPAGGAAVDPTGLGGDAASASANASAVSRRNLLAKKPKYDADLDPTVPIWFKPASYKPHNEKEMAKLPECQECYGCRHNLTLVAGETDFMGVKFTNEAGATTSWIFKTNTNMTPSGEAVVKMYCLPISKKVGGKIPSCRPSRITEIMQHLMAIDKLSVDCGFTDLVPRMWLAPVRGVVPGVGYPLDWWGLWMEYADGISMENFLNKGRPRPFARPFIADFMNNKLNRTRVVRAAIFDLLTSQCDRHAQNIFMQADGNIKLIDNESCLQHMWMHCAFDSVMVPTTQKQEIVRLANHFVIKLAAAATEDGTPIPGANRADPQLLLDYRCYLPDGQDTMGTNYPPEVTTCLKRIAGMTPQEVKDYYKFTDVRVANNLYTRAKDMLEKGYEWAAKYGSPANPPPKKYRFQPKCCRLSTKGLMSYKCDDPSDWMPRWELPLGNPVTGRAWDKDRPDIGSYEGGTWPDEPGYVEPNTTKRWSSGASTNIKVVARKKALTEAERKAAEEKAQKEAEQDWLTLSGVTNEAKVKASEESKALEEKAKAEGGVGEGGGVKGAAQGGEGAGVKEGAGAGAEAGTGGGAEAGAEEGASKGGHMEVKKKKGWLW</sequence>
<feature type="region of interest" description="Disordered" evidence="2">
    <location>
        <begin position="44"/>
        <end position="73"/>
    </location>
</feature>
<dbReference type="EMBL" id="JAEHOE010000015">
    <property type="protein sequence ID" value="KAG2497271.1"/>
    <property type="molecule type" value="Genomic_DNA"/>
</dbReference>
<gene>
    <name evidence="4" type="ORF">HYH03_004855</name>
</gene>
<proteinExistence type="predicted"/>